<evidence type="ECO:0000313" key="5">
    <source>
        <dbReference type="EMBL" id="GIG14434.1"/>
    </source>
</evidence>
<keyword evidence="2 4" id="KW-0808">Transferase</keyword>
<dbReference type="EC" id="2.3.1.-" evidence="4"/>
<evidence type="ECO:0000313" key="6">
    <source>
        <dbReference type="Proteomes" id="UP000660339"/>
    </source>
</evidence>
<reference evidence="5" key="1">
    <citation type="submission" date="2021-01" db="EMBL/GenBank/DDBJ databases">
        <title>Whole genome shotgun sequence of Catellatospora methionotrophica NBRC 14553.</title>
        <authorList>
            <person name="Komaki H."/>
            <person name="Tamura T."/>
        </authorList>
    </citation>
    <scope>NUCLEOTIDE SEQUENCE</scope>
    <source>
        <strain evidence="5">NBRC 14553</strain>
    </source>
</reference>
<dbReference type="PANTHER" id="PTHR11104:SF0">
    <property type="entry name" value="SPBETA PROPHAGE-DERIVED AMINOGLYCOSIDE N(3')-ACETYLTRANSFERASE-LIKE PROTEIN YOKD"/>
    <property type="match status" value="1"/>
</dbReference>
<gene>
    <name evidence="5" type="ORF">Cme02nite_27660</name>
</gene>
<proteinExistence type="inferred from homology"/>
<dbReference type="SUPFAM" id="SSF110710">
    <property type="entry name" value="TTHA0583/YokD-like"/>
    <property type="match status" value="1"/>
</dbReference>
<keyword evidence="3 4" id="KW-0012">Acyltransferase</keyword>
<dbReference type="AlphaFoldDB" id="A0A8J3PF80"/>
<dbReference type="GO" id="GO:0046677">
    <property type="term" value="P:response to antibiotic"/>
    <property type="evidence" value="ECO:0007669"/>
    <property type="project" value="UniProtKB-KW"/>
</dbReference>
<evidence type="ECO:0000256" key="2">
    <source>
        <dbReference type="ARBA" id="ARBA00022679"/>
    </source>
</evidence>
<evidence type="ECO:0000256" key="1">
    <source>
        <dbReference type="ARBA" id="ARBA00006383"/>
    </source>
</evidence>
<keyword evidence="6" id="KW-1185">Reference proteome</keyword>
<comment type="similarity">
    <text evidence="1 4">Belongs to the antibiotic N-acetyltransferase family.</text>
</comment>
<evidence type="ECO:0000256" key="4">
    <source>
        <dbReference type="RuleBase" id="RU365031"/>
    </source>
</evidence>
<evidence type="ECO:0000256" key="3">
    <source>
        <dbReference type="ARBA" id="ARBA00023315"/>
    </source>
</evidence>
<protein>
    <recommendedName>
        <fullName evidence="4">Aminoglycoside N(3)-acetyltransferase</fullName>
        <ecNumber evidence="4">2.3.1.-</ecNumber>
    </recommendedName>
</protein>
<dbReference type="Pfam" id="PF02522">
    <property type="entry name" value="Antibiotic_NAT"/>
    <property type="match status" value="1"/>
</dbReference>
<dbReference type="InterPro" id="IPR028345">
    <property type="entry name" value="Antibiotic_NAT-like"/>
</dbReference>
<dbReference type="PANTHER" id="PTHR11104">
    <property type="entry name" value="AMINOGLYCOSIDE N3-ACETYLTRANSFERASE"/>
    <property type="match status" value="1"/>
</dbReference>
<dbReference type="Proteomes" id="UP000660339">
    <property type="component" value="Unassembled WGS sequence"/>
</dbReference>
<dbReference type="EMBL" id="BONJ01000012">
    <property type="protein sequence ID" value="GIG14434.1"/>
    <property type="molecule type" value="Genomic_DNA"/>
</dbReference>
<comment type="catalytic activity">
    <reaction evidence="4">
        <text>a 2-deoxystreptamine antibiotic + acetyl-CoA = an N(3)-acetyl-2-deoxystreptamine antibiotic + CoA + H(+)</text>
        <dbReference type="Rhea" id="RHEA:12665"/>
        <dbReference type="ChEBI" id="CHEBI:15378"/>
        <dbReference type="ChEBI" id="CHEBI:57287"/>
        <dbReference type="ChEBI" id="CHEBI:57288"/>
        <dbReference type="ChEBI" id="CHEBI:57921"/>
        <dbReference type="ChEBI" id="CHEBI:77452"/>
        <dbReference type="EC" id="2.3.1.81"/>
    </reaction>
</comment>
<dbReference type="GO" id="GO:0046353">
    <property type="term" value="F:aminoglycoside 3-N-acetyltransferase activity"/>
    <property type="evidence" value="ECO:0007669"/>
    <property type="project" value="UniProtKB-EC"/>
</dbReference>
<dbReference type="InterPro" id="IPR003679">
    <property type="entry name" value="Amioglycoside_AcTrfase"/>
</dbReference>
<name>A0A8J3PF80_9ACTN</name>
<organism evidence="5 6">
    <name type="scientific">Catellatospora methionotrophica</name>
    <dbReference type="NCBI Taxonomy" id="121620"/>
    <lineage>
        <taxon>Bacteria</taxon>
        <taxon>Bacillati</taxon>
        <taxon>Actinomycetota</taxon>
        <taxon>Actinomycetes</taxon>
        <taxon>Micromonosporales</taxon>
        <taxon>Micromonosporaceae</taxon>
        <taxon>Catellatospora</taxon>
    </lineage>
</organism>
<comment type="caution">
    <text evidence="5">The sequence shown here is derived from an EMBL/GenBank/DDBJ whole genome shotgun (WGS) entry which is preliminary data.</text>
</comment>
<keyword evidence="4" id="KW-0046">Antibiotic resistance</keyword>
<dbReference type="RefSeq" id="WP_166377706.1">
    <property type="nucleotide sequence ID" value="NZ_BAAATT010000007.1"/>
</dbReference>
<sequence>MIHSTRLAAAIDELDLAGRALIVHASLRSLKTPIDGGADTLLDTLLRQNCTVMVPAFTEPQFRVPAPTDMRPARNGLDYATEALAPESGPVFDVGCGLINSGLGTLPATLVKRADAIRGDHPLNSFAAIGPRAAHLIRPQTPDDVYAPLRRLAELDGAVLLAGVGLNRMTALHLAEQRSGRAAFRRWARDTAGDIRMVEVGSCSEGFPRLEPAIAPLAHVATVAAARWRSFPLRPTLAVATAAIVERPDITHCPDGACLLCRDSIAGGPLPL</sequence>
<accession>A0A8J3PF80</accession>